<accession>A0A6A6TS12</accession>
<sequence length="75" mass="8440">MGCGPETRQSWAHYYHTRSWLNAAAKIGSVGFNLAFIATPKFYMGRPFPALYELWSMVLVTARPASTLLIQTTIM</sequence>
<organism evidence="1 2">
    <name type="scientific">Lophiostoma macrostomum CBS 122681</name>
    <dbReference type="NCBI Taxonomy" id="1314788"/>
    <lineage>
        <taxon>Eukaryota</taxon>
        <taxon>Fungi</taxon>
        <taxon>Dikarya</taxon>
        <taxon>Ascomycota</taxon>
        <taxon>Pezizomycotina</taxon>
        <taxon>Dothideomycetes</taxon>
        <taxon>Pleosporomycetidae</taxon>
        <taxon>Pleosporales</taxon>
        <taxon>Lophiostomataceae</taxon>
        <taxon>Lophiostoma</taxon>
    </lineage>
</organism>
<name>A0A6A6TS12_9PLEO</name>
<dbReference type="AlphaFoldDB" id="A0A6A6TS12"/>
<protein>
    <submittedName>
        <fullName evidence="1">Uncharacterized protein</fullName>
    </submittedName>
</protein>
<dbReference type="Proteomes" id="UP000799324">
    <property type="component" value="Unassembled WGS sequence"/>
</dbReference>
<gene>
    <name evidence="1" type="ORF">K491DRAFT_5063</name>
</gene>
<keyword evidence="2" id="KW-1185">Reference proteome</keyword>
<evidence type="ECO:0000313" key="1">
    <source>
        <dbReference type="EMBL" id="KAF2662859.1"/>
    </source>
</evidence>
<proteinExistence type="predicted"/>
<dbReference type="EMBL" id="MU004288">
    <property type="protein sequence ID" value="KAF2662859.1"/>
    <property type="molecule type" value="Genomic_DNA"/>
</dbReference>
<evidence type="ECO:0000313" key="2">
    <source>
        <dbReference type="Proteomes" id="UP000799324"/>
    </source>
</evidence>
<reference evidence="1" key="1">
    <citation type="journal article" date="2020" name="Stud. Mycol.">
        <title>101 Dothideomycetes genomes: a test case for predicting lifestyles and emergence of pathogens.</title>
        <authorList>
            <person name="Haridas S."/>
            <person name="Albert R."/>
            <person name="Binder M."/>
            <person name="Bloem J."/>
            <person name="Labutti K."/>
            <person name="Salamov A."/>
            <person name="Andreopoulos B."/>
            <person name="Baker S."/>
            <person name="Barry K."/>
            <person name="Bills G."/>
            <person name="Bluhm B."/>
            <person name="Cannon C."/>
            <person name="Castanera R."/>
            <person name="Culley D."/>
            <person name="Daum C."/>
            <person name="Ezra D."/>
            <person name="Gonzalez J."/>
            <person name="Henrissat B."/>
            <person name="Kuo A."/>
            <person name="Liang C."/>
            <person name="Lipzen A."/>
            <person name="Lutzoni F."/>
            <person name="Magnuson J."/>
            <person name="Mondo S."/>
            <person name="Nolan M."/>
            <person name="Ohm R."/>
            <person name="Pangilinan J."/>
            <person name="Park H.-J."/>
            <person name="Ramirez L."/>
            <person name="Alfaro M."/>
            <person name="Sun H."/>
            <person name="Tritt A."/>
            <person name="Yoshinaga Y."/>
            <person name="Zwiers L.-H."/>
            <person name="Turgeon B."/>
            <person name="Goodwin S."/>
            <person name="Spatafora J."/>
            <person name="Crous P."/>
            <person name="Grigoriev I."/>
        </authorList>
    </citation>
    <scope>NUCLEOTIDE SEQUENCE</scope>
    <source>
        <strain evidence="1">CBS 122681</strain>
    </source>
</reference>